<feature type="chain" id="PRO_5026888753" description="DUF4124 domain-containing protein" evidence="2">
    <location>
        <begin position="20"/>
        <end position="162"/>
    </location>
</feature>
<feature type="domain" description="DUF4124" evidence="3">
    <location>
        <begin position="9"/>
        <end position="58"/>
    </location>
</feature>
<dbReference type="KEGG" id="uru:DSM104443_00726"/>
<feature type="region of interest" description="Disordered" evidence="1">
    <location>
        <begin position="36"/>
        <end position="133"/>
    </location>
</feature>
<evidence type="ECO:0000256" key="2">
    <source>
        <dbReference type="SAM" id="SignalP"/>
    </source>
</evidence>
<accession>A0A6M4GVK1</accession>
<dbReference type="AlphaFoldDB" id="A0A6M4GVK1"/>
<sequence length="162" mass="17286">MTRSMLFILAFAASLAANAQVLYKLVDKNGKITYAEKIPPGFDGKATQVDVDPNRNTATLPKVQSSSPSESGPSKSAFAPSPRQVAEAKREKRIEEAKKQLDAAKAELASALENPSDSDVTRVGNAGGGSRPVFSDEYKARIASLEQKVKDAEKAVSNAETF</sequence>
<dbReference type="InterPro" id="IPR025392">
    <property type="entry name" value="DUF4124"/>
</dbReference>
<dbReference type="Proteomes" id="UP000501534">
    <property type="component" value="Chromosome"/>
</dbReference>
<feature type="compositionally biased region" description="Low complexity" evidence="1">
    <location>
        <begin position="65"/>
        <end position="76"/>
    </location>
</feature>
<protein>
    <recommendedName>
        <fullName evidence="3">DUF4124 domain-containing protein</fullName>
    </recommendedName>
</protein>
<dbReference type="RefSeq" id="WP_171089582.1">
    <property type="nucleotide sequence ID" value="NZ_CP053069.1"/>
</dbReference>
<dbReference type="EMBL" id="CP053069">
    <property type="protein sequence ID" value="QJR09677.1"/>
    <property type="molecule type" value="Genomic_DNA"/>
</dbReference>
<gene>
    <name evidence="4" type="ORF">DSM104443_00726</name>
</gene>
<proteinExistence type="predicted"/>
<feature type="signal peptide" evidence="2">
    <location>
        <begin position="1"/>
        <end position="19"/>
    </location>
</feature>
<evidence type="ECO:0000259" key="3">
    <source>
        <dbReference type="Pfam" id="PF13511"/>
    </source>
</evidence>
<keyword evidence="2" id="KW-0732">Signal</keyword>
<reference evidence="4 5" key="1">
    <citation type="submission" date="2020-04" db="EMBL/GenBank/DDBJ databases">
        <title>Usitatibacter rugosus gen. nov., sp. nov. and Usitatibacter palustris sp. nov., novel members of Usitatibacteraceae fam. nov. within the order Nitrosomonadales isolated from soil.</title>
        <authorList>
            <person name="Huber K.J."/>
            <person name="Neumann-Schaal M."/>
            <person name="Geppert A."/>
            <person name="Luckner M."/>
            <person name="Wanner G."/>
            <person name="Overmann J."/>
        </authorList>
    </citation>
    <scope>NUCLEOTIDE SEQUENCE [LARGE SCALE GENOMIC DNA]</scope>
    <source>
        <strain evidence="4 5">0125_3</strain>
    </source>
</reference>
<evidence type="ECO:0000256" key="1">
    <source>
        <dbReference type="SAM" id="MobiDB-lite"/>
    </source>
</evidence>
<dbReference type="Pfam" id="PF13511">
    <property type="entry name" value="DUF4124"/>
    <property type="match status" value="1"/>
</dbReference>
<feature type="compositionally biased region" description="Polar residues" evidence="1">
    <location>
        <begin position="54"/>
        <end position="64"/>
    </location>
</feature>
<evidence type="ECO:0000313" key="4">
    <source>
        <dbReference type="EMBL" id="QJR09677.1"/>
    </source>
</evidence>
<name>A0A6M4GVK1_9PROT</name>
<keyword evidence="5" id="KW-1185">Reference proteome</keyword>
<organism evidence="4 5">
    <name type="scientific">Usitatibacter rugosus</name>
    <dbReference type="NCBI Taxonomy" id="2732067"/>
    <lineage>
        <taxon>Bacteria</taxon>
        <taxon>Pseudomonadati</taxon>
        <taxon>Pseudomonadota</taxon>
        <taxon>Betaproteobacteria</taxon>
        <taxon>Nitrosomonadales</taxon>
        <taxon>Usitatibacteraceae</taxon>
        <taxon>Usitatibacter</taxon>
    </lineage>
</organism>
<feature type="compositionally biased region" description="Basic and acidic residues" evidence="1">
    <location>
        <begin position="86"/>
        <end position="105"/>
    </location>
</feature>
<evidence type="ECO:0000313" key="5">
    <source>
        <dbReference type="Proteomes" id="UP000501534"/>
    </source>
</evidence>